<dbReference type="PANTHER" id="PTHR23044">
    <property type="entry name" value="3'-5' EXONUCLEASE ERI1-RELATED"/>
    <property type="match status" value="1"/>
</dbReference>
<organism evidence="5 6">
    <name type="scientific">Syphacia muris</name>
    <dbReference type="NCBI Taxonomy" id="451379"/>
    <lineage>
        <taxon>Eukaryota</taxon>
        <taxon>Metazoa</taxon>
        <taxon>Ecdysozoa</taxon>
        <taxon>Nematoda</taxon>
        <taxon>Chromadorea</taxon>
        <taxon>Rhabditida</taxon>
        <taxon>Spirurina</taxon>
        <taxon>Oxyuridomorpha</taxon>
        <taxon>Oxyuroidea</taxon>
        <taxon>Oxyuridae</taxon>
        <taxon>Syphacia</taxon>
    </lineage>
</organism>
<feature type="domain" description="Exonuclease" evidence="4">
    <location>
        <begin position="12"/>
        <end position="199"/>
    </location>
</feature>
<dbReference type="InterPro" id="IPR036397">
    <property type="entry name" value="RNaseH_sf"/>
</dbReference>
<evidence type="ECO:0000259" key="4">
    <source>
        <dbReference type="SMART" id="SM00479"/>
    </source>
</evidence>
<evidence type="ECO:0000256" key="1">
    <source>
        <dbReference type="ARBA" id="ARBA00022722"/>
    </source>
</evidence>
<dbReference type="Gene3D" id="3.30.420.10">
    <property type="entry name" value="Ribonuclease H-like superfamily/Ribonuclease H"/>
    <property type="match status" value="1"/>
</dbReference>
<dbReference type="WBParaSite" id="SMUV_0000149001-mRNA-1">
    <property type="protein sequence ID" value="SMUV_0000149001-mRNA-1"/>
    <property type="gene ID" value="SMUV_0000149001"/>
</dbReference>
<accession>A0A0N5ABG4</accession>
<evidence type="ECO:0000256" key="2">
    <source>
        <dbReference type="ARBA" id="ARBA00022801"/>
    </source>
</evidence>
<keyword evidence="3" id="KW-0269">Exonuclease</keyword>
<dbReference type="GO" id="GO:0000175">
    <property type="term" value="F:3'-5'-RNA exonuclease activity"/>
    <property type="evidence" value="ECO:0007669"/>
    <property type="project" value="InterPro"/>
</dbReference>
<dbReference type="AlphaFoldDB" id="A0A0N5ABG4"/>
<dbReference type="STRING" id="451379.A0A0N5ABG4"/>
<keyword evidence="5" id="KW-1185">Reference proteome</keyword>
<dbReference type="CDD" id="cd06133">
    <property type="entry name" value="ERI-1_3'hExo_like"/>
    <property type="match status" value="1"/>
</dbReference>
<evidence type="ECO:0000256" key="3">
    <source>
        <dbReference type="ARBA" id="ARBA00022839"/>
    </source>
</evidence>
<keyword evidence="2" id="KW-0378">Hydrolase</keyword>
<dbReference type="InterPro" id="IPR012337">
    <property type="entry name" value="RNaseH-like_sf"/>
</dbReference>
<evidence type="ECO:0000313" key="6">
    <source>
        <dbReference type="WBParaSite" id="SMUV_0000149001-mRNA-1"/>
    </source>
</evidence>
<name>A0A0N5ABG4_9BILA</name>
<protein>
    <submittedName>
        <fullName evidence="6">Exonuclease domain-containing protein</fullName>
    </submittedName>
</protein>
<proteinExistence type="predicted"/>
<keyword evidence="1" id="KW-0540">Nuclease</keyword>
<dbReference type="Pfam" id="PF00929">
    <property type="entry name" value="RNase_T"/>
    <property type="match status" value="1"/>
</dbReference>
<dbReference type="SUPFAM" id="SSF53098">
    <property type="entry name" value="Ribonuclease H-like"/>
    <property type="match status" value="1"/>
</dbReference>
<dbReference type="SMART" id="SM00479">
    <property type="entry name" value="EXOIII"/>
    <property type="match status" value="1"/>
</dbReference>
<dbReference type="InterPro" id="IPR051274">
    <property type="entry name" value="3-5_Exoribonuclease"/>
</dbReference>
<dbReference type="GO" id="GO:0003676">
    <property type="term" value="F:nucleic acid binding"/>
    <property type="evidence" value="ECO:0007669"/>
    <property type="project" value="InterPro"/>
</dbReference>
<dbReference type="InterPro" id="IPR047201">
    <property type="entry name" value="ERI-1_3'hExo-like"/>
</dbReference>
<dbReference type="PANTHER" id="PTHR23044:SF61">
    <property type="entry name" value="3'-5' EXORIBONUCLEASE 1-RELATED"/>
    <property type="match status" value="1"/>
</dbReference>
<sequence>MGSDPVSQVYEHFLLLDFEATCEEGRKIQPIQEIIEFPVIQIESSSFKECEQFHCYVRPTKRPFLTTFCTHLTGIECVDESENLSTVLEMFHKWLLHRNLIDLNGERTCPWILVTCGDWDLGTQLPSESEYKGLAIKKYFTEWINLKKAFAEALGYFPNSMSVMLRDLQIEPIGRLHSGIDDVRNMCSILKALALRGHIFSPTAKISKAISSTFPQRVSQKQLFRRKKGLW</sequence>
<dbReference type="InterPro" id="IPR013520">
    <property type="entry name" value="Ribonucl_H"/>
</dbReference>
<evidence type="ECO:0000313" key="5">
    <source>
        <dbReference type="Proteomes" id="UP000046393"/>
    </source>
</evidence>
<reference evidence="6" key="1">
    <citation type="submission" date="2017-02" db="UniProtKB">
        <authorList>
            <consortium name="WormBaseParasite"/>
        </authorList>
    </citation>
    <scope>IDENTIFICATION</scope>
</reference>
<dbReference type="Proteomes" id="UP000046393">
    <property type="component" value="Unplaced"/>
</dbReference>